<name>A0AA36CYE9_9BILA</name>
<proteinExistence type="predicted"/>
<comment type="caution">
    <text evidence="8">The sequence shown here is derived from an EMBL/GenBank/DDBJ whole genome shotgun (WGS) entry which is preliminary data.</text>
</comment>
<sequence>MRTIRSIDCRTCTQTQHVNCGGTRRVLCVEEDMVEKHDEMEGNCSLTDCPGLPYHHPCRGVNRTQCYPYARILNITEEGRCIVDGIDAEGAHPNFVTHDQQDPVDLTTLALRVIIFTALIICIVWRDKEGEANPTKANHRGARPRQDPVETGPATPQTPLSRKSTTTARSDTSSKKATSASDESPMMETLDVPRGDIEPLAPRCHTCRNPLRDAAGDMTPSVFVGGFFYHQKCMGCRVCRAKLDGNAFRQLNDELLCLDCYQLSTHPACSGCGGILRERASWALGLMWHQGCFRCARCHLGMPANEWVNMNGVPFCENCAWMCTLEGSIPPKPKPTQAA</sequence>
<evidence type="ECO:0000256" key="4">
    <source>
        <dbReference type="ARBA" id="ARBA00023038"/>
    </source>
</evidence>
<dbReference type="GO" id="GO:0005634">
    <property type="term" value="C:nucleus"/>
    <property type="evidence" value="ECO:0007669"/>
    <property type="project" value="TreeGrafter"/>
</dbReference>
<feature type="region of interest" description="Disordered" evidence="6">
    <location>
        <begin position="132"/>
        <end position="192"/>
    </location>
</feature>
<keyword evidence="3 5" id="KW-0862">Zinc</keyword>
<dbReference type="Proteomes" id="UP001177023">
    <property type="component" value="Unassembled WGS sequence"/>
</dbReference>
<accession>A0AA36CYE9</accession>
<dbReference type="Pfam" id="PF00412">
    <property type="entry name" value="LIM"/>
    <property type="match status" value="2"/>
</dbReference>
<evidence type="ECO:0000313" key="9">
    <source>
        <dbReference type="Proteomes" id="UP001177023"/>
    </source>
</evidence>
<dbReference type="PANTHER" id="PTHR24205">
    <property type="entry name" value="FOUR AND A HALF LIM DOMAINS PROTEIN"/>
    <property type="match status" value="1"/>
</dbReference>
<dbReference type="SMART" id="SM00132">
    <property type="entry name" value="LIM"/>
    <property type="match status" value="2"/>
</dbReference>
<dbReference type="Gene3D" id="2.10.110.10">
    <property type="entry name" value="Cysteine Rich Protein"/>
    <property type="match status" value="2"/>
</dbReference>
<protein>
    <recommendedName>
        <fullName evidence="7">LIM zinc-binding domain-containing protein</fullName>
    </recommendedName>
</protein>
<keyword evidence="9" id="KW-1185">Reference proteome</keyword>
<evidence type="ECO:0000256" key="1">
    <source>
        <dbReference type="ARBA" id="ARBA00022723"/>
    </source>
</evidence>
<keyword evidence="2" id="KW-0677">Repeat</keyword>
<dbReference type="PROSITE" id="PS50023">
    <property type="entry name" value="LIM_DOMAIN_2"/>
    <property type="match status" value="1"/>
</dbReference>
<feature type="non-terminal residue" evidence="8">
    <location>
        <position position="1"/>
    </location>
</feature>
<dbReference type="InterPro" id="IPR001781">
    <property type="entry name" value="Znf_LIM"/>
</dbReference>
<dbReference type="GO" id="GO:0030018">
    <property type="term" value="C:Z disc"/>
    <property type="evidence" value="ECO:0007669"/>
    <property type="project" value="TreeGrafter"/>
</dbReference>
<evidence type="ECO:0000256" key="3">
    <source>
        <dbReference type="ARBA" id="ARBA00022833"/>
    </source>
</evidence>
<feature type="domain" description="LIM zinc-binding" evidence="7">
    <location>
        <begin position="202"/>
        <end position="267"/>
    </location>
</feature>
<dbReference type="SUPFAM" id="SSF57716">
    <property type="entry name" value="Glucocorticoid receptor-like (DNA-binding domain)"/>
    <property type="match status" value="1"/>
</dbReference>
<organism evidence="8 9">
    <name type="scientific">Mesorhabditis spiculigera</name>
    <dbReference type="NCBI Taxonomy" id="96644"/>
    <lineage>
        <taxon>Eukaryota</taxon>
        <taxon>Metazoa</taxon>
        <taxon>Ecdysozoa</taxon>
        <taxon>Nematoda</taxon>
        <taxon>Chromadorea</taxon>
        <taxon>Rhabditida</taxon>
        <taxon>Rhabditina</taxon>
        <taxon>Rhabditomorpha</taxon>
        <taxon>Rhabditoidea</taxon>
        <taxon>Rhabditidae</taxon>
        <taxon>Mesorhabditinae</taxon>
        <taxon>Mesorhabditis</taxon>
    </lineage>
</organism>
<gene>
    <name evidence="8" type="ORF">MSPICULIGERA_LOCUS15931</name>
</gene>
<reference evidence="8" key="1">
    <citation type="submission" date="2023-06" db="EMBL/GenBank/DDBJ databases">
        <authorList>
            <person name="Delattre M."/>
        </authorList>
    </citation>
    <scope>NUCLEOTIDE SEQUENCE</scope>
    <source>
        <strain evidence="8">AF72</strain>
    </source>
</reference>
<dbReference type="GO" id="GO:0003712">
    <property type="term" value="F:transcription coregulator activity"/>
    <property type="evidence" value="ECO:0007669"/>
    <property type="project" value="TreeGrafter"/>
</dbReference>
<feature type="compositionally biased region" description="Low complexity" evidence="6">
    <location>
        <begin position="161"/>
        <end position="182"/>
    </location>
</feature>
<evidence type="ECO:0000256" key="2">
    <source>
        <dbReference type="ARBA" id="ARBA00022737"/>
    </source>
</evidence>
<evidence type="ECO:0000256" key="6">
    <source>
        <dbReference type="SAM" id="MobiDB-lite"/>
    </source>
</evidence>
<keyword evidence="1 5" id="KW-0479">Metal-binding</keyword>
<dbReference type="PROSITE" id="PS00478">
    <property type="entry name" value="LIM_DOMAIN_1"/>
    <property type="match status" value="1"/>
</dbReference>
<evidence type="ECO:0000313" key="8">
    <source>
        <dbReference type="EMBL" id="CAJ0577662.1"/>
    </source>
</evidence>
<dbReference type="GO" id="GO:0046872">
    <property type="term" value="F:metal ion binding"/>
    <property type="evidence" value="ECO:0007669"/>
    <property type="project" value="UniProtKB-KW"/>
</dbReference>
<dbReference type="AlphaFoldDB" id="A0AA36CYE9"/>
<keyword evidence="4 5" id="KW-0440">LIM domain</keyword>
<evidence type="ECO:0000259" key="7">
    <source>
        <dbReference type="PROSITE" id="PS50023"/>
    </source>
</evidence>
<evidence type="ECO:0000256" key="5">
    <source>
        <dbReference type="PROSITE-ProRule" id="PRU00125"/>
    </source>
</evidence>
<dbReference type="EMBL" id="CATQJA010002651">
    <property type="protein sequence ID" value="CAJ0577662.1"/>
    <property type="molecule type" value="Genomic_DNA"/>
</dbReference>
<dbReference type="PANTHER" id="PTHR24205:SF16">
    <property type="entry name" value="GH01042P-RELATED"/>
    <property type="match status" value="1"/>
</dbReference>